<feature type="domain" description="Telomere-associated protein Rif1 N-terminal" evidence="8">
    <location>
        <begin position="42"/>
        <end position="335"/>
    </location>
</feature>
<evidence type="ECO:0000313" key="10">
    <source>
        <dbReference type="Proteomes" id="UP000283530"/>
    </source>
</evidence>
<feature type="region of interest" description="Disordered" evidence="7">
    <location>
        <begin position="1082"/>
        <end position="1104"/>
    </location>
</feature>
<organism evidence="9 10">
    <name type="scientific">Cinnamomum micranthum f. kanehirae</name>
    <dbReference type="NCBI Taxonomy" id="337451"/>
    <lineage>
        <taxon>Eukaryota</taxon>
        <taxon>Viridiplantae</taxon>
        <taxon>Streptophyta</taxon>
        <taxon>Embryophyta</taxon>
        <taxon>Tracheophyta</taxon>
        <taxon>Spermatophyta</taxon>
        <taxon>Magnoliopsida</taxon>
        <taxon>Magnoliidae</taxon>
        <taxon>Laurales</taxon>
        <taxon>Lauraceae</taxon>
        <taxon>Cinnamomum</taxon>
    </lineage>
</organism>
<name>A0A3S3MFY3_9MAGN</name>
<dbReference type="PANTHER" id="PTHR22928:SF3">
    <property type="entry name" value="TELOMERE-ASSOCIATED PROTEIN RIF1"/>
    <property type="match status" value="1"/>
</dbReference>
<evidence type="ECO:0000256" key="2">
    <source>
        <dbReference type="ARBA" id="ARBA00004574"/>
    </source>
</evidence>
<comment type="subcellular location">
    <subcellularLocation>
        <location evidence="2">Chromosome</location>
        <location evidence="2">Telomere</location>
    </subcellularLocation>
    <subcellularLocation>
        <location evidence="1">Nucleus</location>
    </subcellularLocation>
</comment>
<evidence type="ECO:0000313" key="9">
    <source>
        <dbReference type="EMBL" id="RWR75658.1"/>
    </source>
</evidence>
<dbReference type="OrthoDB" id="5399929at2759"/>
<reference evidence="9 10" key="1">
    <citation type="journal article" date="2019" name="Nat. Plants">
        <title>Stout camphor tree genome fills gaps in understanding of flowering plant genome evolution.</title>
        <authorList>
            <person name="Chaw S.M."/>
            <person name="Liu Y.C."/>
            <person name="Wu Y.W."/>
            <person name="Wang H.Y."/>
            <person name="Lin C.I."/>
            <person name="Wu C.S."/>
            <person name="Ke H.M."/>
            <person name="Chang L.Y."/>
            <person name="Hsu C.Y."/>
            <person name="Yang H.T."/>
            <person name="Sudianto E."/>
            <person name="Hsu M.H."/>
            <person name="Wu K.P."/>
            <person name="Wang L.N."/>
            <person name="Leebens-Mack J.H."/>
            <person name="Tsai I.J."/>
        </authorList>
    </citation>
    <scope>NUCLEOTIDE SEQUENCE [LARGE SCALE GENOMIC DNA]</scope>
    <source>
        <strain evidence="10">cv. Chaw 1501</strain>
        <tissue evidence="9">Young leaves</tissue>
    </source>
</reference>
<dbReference type="InterPro" id="IPR011989">
    <property type="entry name" value="ARM-like"/>
</dbReference>
<sequence>MQTPNIPKTPLSLDLSISNSKMAEDASRQLEEIEANIISSSSIFDRSLAYGSLLQFQEISANDPFAIQALSERSQRLLPLICVDASYDDEEIAAQALKCMAFMIYHPSLVASIPEDVARFLVESLLKVITTTKMKAICNLGVWCISIQQLNSSFIASNLHSLLRAVMHALENPVGSLSTTFEAIQAVMKLAAQLSENMRGLSDIWAPPIYRRLLSIDRRERDMSERCLLKIKSSILPPTLTLSKVLAADLKQTLLPGMRNMLQDNGRKLCTIQAWGWYIRLLGSNAVKNRHLVNEMLKILEQTFSDPVPQVQIASVVAWEGLIDALIQAPTLSQHTGIALGNDTHQSGPVPHASASNGENQIDGFSKSIKLIMKPLIVLISSKCDISVRLSCLNTWCYLLHKLDVSVNLPSVIKTVLEPIFEVTFQRGLHDNNVCLWNTCVDLLYDFISSKNREGDGEMNDQVNLCILPAKATSLRSPIVGQGSSKGYPIKWLPWDLNKLDFHLKMVRLLARQGLMTCIDSKNRKLAFESALKIFRTVLKGVQVEFRKTTNDYNEILLCISTILKFVKWACEDVPELIAVGSNDLPCAALQFVEASQEDLDPSVLASPLYSVHLDLKHVKEKQYADNIEYAKKLGISSFVFMDMVSPMVYLTVLYLSVVVQSVSSLSDTEIVVRAMEKYPSFVFSSYDSLENMNATVYFLYMHGQKLSHGGFCWLKIWRVIAMGLKQKIDAVGDLDFLKSDSDDTGYLVVYCLLCYPFVACYSSPRLSSSEKAGDREELCMVSSQWELELVMEAWRSLYDSASCISRLQCTGMNSFAEGLCKALVTVLSESIDSSISHSSIDSFLKENERTIFLFIYSEVAVYVLRNIQVWDDGALQLRERESHDYKECSHIESSLVLVKRFMMLSVTIMKANIFSDLGVVLRVFASMTCFVERLCLKQDIFLLIEVVSDPLFQWLSLCREIKEVNLIHQLHQFWSHMLDCFWRIQPAIIFDSVLLKLQAPLLQITLDHPYAPISDATIAFWKSTYGKQRKLHFPQCLLPVLDKLSRNGRIRFHKGSLTFSVNSSAVLEVIGAQPRYRVTATQQRNSKRVGFTENTGNGIDSPLGLEKKRLKLAEHQKNASADHLEIDGDSNGNSPGVKTCRILDFTHGNPDLHLQKELRNSHSILKRLRKEV</sequence>
<evidence type="ECO:0000256" key="6">
    <source>
        <dbReference type="ARBA" id="ARBA00023306"/>
    </source>
</evidence>
<dbReference type="InterPro" id="IPR022031">
    <property type="entry name" value="Rif1_N"/>
</dbReference>
<dbReference type="PANTHER" id="PTHR22928">
    <property type="entry name" value="TELOMERE-ASSOCIATED PROTEIN RIF1"/>
    <property type="match status" value="1"/>
</dbReference>
<keyword evidence="10" id="KW-1185">Reference proteome</keyword>
<evidence type="ECO:0000256" key="1">
    <source>
        <dbReference type="ARBA" id="ARBA00004123"/>
    </source>
</evidence>
<dbReference type="AlphaFoldDB" id="A0A3S3MFY3"/>
<dbReference type="Gene3D" id="1.25.10.10">
    <property type="entry name" value="Leucine-rich Repeat Variant"/>
    <property type="match status" value="1"/>
</dbReference>
<dbReference type="Proteomes" id="UP000283530">
    <property type="component" value="Unassembled WGS sequence"/>
</dbReference>
<dbReference type="Pfam" id="PF12231">
    <property type="entry name" value="Rif1_N"/>
    <property type="match status" value="1"/>
</dbReference>
<keyword evidence="3" id="KW-0158">Chromosome</keyword>
<dbReference type="GO" id="GO:0000781">
    <property type="term" value="C:chromosome, telomeric region"/>
    <property type="evidence" value="ECO:0007669"/>
    <property type="project" value="UniProtKB-SubCell"/>
</dbReference>
<evidence type="ECO:0000256" key="3">
    <source>
        <dbReference type="ARBA" id="ARBA00022454"/>
    </source>
</evidence>
<dbReference type="SUPFAM" id="SSF48371">
    <property type="entry name" value="ARM repeat"/>
    <property type="match status" value="1"/>
</dbReference>
<proteinExistence type="predicted"/>
<dbReference type="GO" id="GO:0000723">
    <property type="term" value="P:telomere maintenance"/>
    <property type="evidence" value="ECO:0007669"/>
    <property type="project" value="TreeGrafter"/>
</dbReference>
<evidence type="ECO:0000256" key="4">
    <source>
        <dbReference type="ARBA" id="ARBA00022895"/>
    </source>
</evidence>
<keyword evidence="4" id="KW-0779">Telomere</keyword>
<dbReference type="InterPro" id="IPR016024">
    <property type="entry name" value="ARM-type_fold"/>
</dbReference>
<dbReference type="EMBL" id="QPKB01000002">
    <property type="protein sequence ID" value="RWR75658.1"/>
    <property type="molecule type" value="Genomic_DNA"/>
</dbReference>
<keyword evidence="5" id="KW-0539">Nucleus</keyword>
<dbReference type="STRING" id="337451.A0A3S3MFY3"/>
<evidence type="ECO:0000256" key="5">
    <source>
        <dbReference type="ARBA" id="ARBA00023242"/>
    </source>
</evidence>
<accession>A0A3S3MFY3</accession>
<evidence type="ECO:0000259" key="8">
    <source>
        <dbReference type="Pfam" id="PF12231"/>
    </source>
</evidence>
<comment type="caution">
    <text evidence="9">The sequence shown here is derived from an EMBL/GenBank/DDBJ whole genome shotgun (WGS) entry which is preliminary data.</text>
</comment>
<protein>
    <submittedName>
        <fullName evidence="9">Rif1_N domain-containing protein</fullName>
    </submittedName>
</protein>
<gene>
    <name evidence="9" type="ORF">CKAN_00405400</name>
</gene>
<dbReference type="GO" id="GO:0005634">
    <property type="term" value="C:nucleus"/>
    <property type="evidence" value="ECO:0007669"/>
    <property type="project" value="UniProtKB-SubCell"/>
</dbReference>
<keyword evidence="6" id="KW-0131">Cell cycle</keyword>
<evidence type="ECO:0000256" key="7">
    <source>
        <dbReference type="SAM" id="MobiDB-lite"/>
    </source>
</evidence>